<reference evidence="1" key="2">
    <citation type="submission" date="2020-09" db="EMBL/GenBank/DDBJ databases">
        <authorList>
            <person name="Sun Q."/>
            <person name="Zhou Y."/>
        </authorList>
    </citation>
    <scope>NUCLEOTIDE SEQUENCE</scope>
    <source>
        <strain evidence="1">CGMCC 1.16067</strain>
    </source>
</reference>
<dbReference type="Proteomes" id="UP000649179">
    <property type="component" value="Unassembled WGS sequence"/>
</dbReference>
<dbReference type="GO" id="GO:0047617">
    <property type="term" value="F:fatty acyl-CoA hydrolase activity"/>
    <property type="evidence" value="ECO:0007669"/>
    <property type="project" value="TreeGrafter"/>
</dbReference>
<dbReference type="AlphaFoldDB" id="A0A917FAL0"/>
<dbReference type="Gene3D" id="3.10.129.10">
    <property type="entry name" value="Hotdog Thioesterase"/>
    <property type="match status" value="2"/>
</dbReference>
<evidence type="ECO:0000313" key="1">
    <source>
        <dbReference type="EMBL" id="GGF57896.1"/>
    </source>
</evidence>
<reference evidence="1" key="1">
    <citation type="journal article" date="2014" name="Int. J. Syst. Evol. Microbiol.">
        <title>Complete genome sequence of Corynebacterium casei LMG S-19264T (=DSM 44701T), isolated from a smear-ripened cheese.</title>
        <authorList>
            <consortium name="US DOE Joint Genome Institute (JGI-PGF)"/>
            <person name="Walter F."/>
            <person name="Albersmeier A."/>
            <person name="Kalinowski J."/>
            <person name="Ruckert C."/>
        </authorList>
    </citation>
    <scope>NUCLEOTIDE SEQUENCE</scope>
    <source>
        <strain evidence="1">CGMCC 1.16067</strain>
    </source>
</reference>
<dbReference type="CDD" id="cd00586">
    <property type="entry name" value="4HBT"/>
    <property type="match status" value="2"/>
</dbReference>
<name>A0A917FAL0_9ACTN</name>
<protein>
    <recommendedName>
        <fullName evidence="3">Acyl-CoA thioesterase</fullName>
    </recommendedName>
</protein>
<gene>
    <name evidence="1" type="ORF">GCM10011519_34750</name>
</gene>
<dbReference type="EMBL" id="BMKQ01000002">
    <property type="protein sequence ID" value="GGF57896.1"/>
    <property type="molecule type" value="Genomic_DNA"/>
</dbReference>
<comment type="caution">
    <text evidence="1">The sequence shown here is derived from an EMBL/GenBank/DDBJ whole genome shotgun (WGS) entry which is preliminary data.</text>
</comment>
<accession>A0A917FAL0</accession>
<keyword evidence="2" id="KW-1185">Reference proteome</keyword>
<dbReference type="SUPFAM" id="SSF54637">
    <property type="entry name" value="Thioesterase/thiol ester dehydrase-isomerase"/>
    <property type="match status" value="2"/>
</dbReference>
<dbReference type="PANTHER" id="PTHR31793:SF24">
    <property type="entry name" value="LONG-CHAIN ACYL-COA THIOESTERASE FADM"/>
    <property type="match status" value="1"/>
</dbReference>
<dbReference type="Pfam" id="PF13279">
    <property type="entry name" value="4HBT_2"/>
    <property type="match status" value="2"/>
</dbReference>
<evidence type="ECO:0008006" key="3">
    <source>
        <dbReference type="Google" id="ProtNLM"/>
    </source>
</evidence>
<dbReference type="InterPro" id="IPR029069">
    <property type="entry name" value="HotDog_dom_sf"/>
</dbReference>
<dbReference type="PANTHER" id="PTHR31793">
    <property type="entry name" value="4-HYDROXYBENZOYL-COA THIOESTERASE FAMILY MEMBER"/>
    <property type="match status" value="1"/>
</dbReference>
<evidence type="ECO:0000313" key="2">
    <source>
        <dbReference type="Proteomes" id="UP000649179"/>
    </source>
</evidence>
<sequence length="302" mass="34213">MPHVRHVYECPMRWADLDLLGHVNNVTYVDYLQEARIDMLTHHAPVRGGEELGEGVVVVRHEVQFVRPLHLRSRPVRVECWVTEIRAATFTMAYEIVEDPGDAEDTEGSAAERVVYVRATTVLTPFVFAEERPRRLSAAEKEVLGRFLHDGPEPTAPLQALAPSEVGSAHRYPLAVRWSDVDAYGHVNNVKYVEYFQEARIKLFEDLGRDREAGRDEWSAVVVATTDIDYLRPVLYDRGAYEVRSWVSRVGRRSYDLGGEVRDAEGSVCARARVVLVSFDLDTERSAPMPAPMRTVLERAVP</sequence>
<proteinExistence type="predicted"/>
<organism evidence="1 2">
    <name type="scientific">Marmoricola endophyticus</name>
    <dbReference type="NCBI Taxonomy" id="2040280"/>
    <lineage>
        <taxon>Bacteria</taxon>
        <taxon>Bacillati</taxon>
        <taxon>Actinomycetota</taxon>
        <taxon>Actinomycetes</taxon>
        <taxon>Propionibacteriales</taxon>
        <taxon>Nocardioidaceae</taxon>
        <taxon>Marmoricola</taxon>
    </lineage>
</organism>
<dbReference type="InterPro" id="IPR050563">
    <property type="entry name" value="4-hydroxybenzoyl-CoA_TE"/>
</dbReference>